<name>A0AA35ZM11_LACSI</name>
<protein>
    <submittedName>
        <fullName evidence="1">Uncharacterized protein</fullName>
    </submittedName>
</protein>
<evidence type="ECO:0000313" key="1">
    <source>
        <dbReference type="EMBL" id="CAI9295154.1"/>
    </source>
</evidence>
<proteinExistence type="predicted"/>
<dbReference type="PANTHER" id="PTHR31656">
    <property type="entry name" value="ROOT CAP DOMAIN-CONTAINING PROTEIN"/>
    <property type="match status" value="1"/>
</dbReference>
<dbReference type="Proteomes" id="UP001177003">
    <property type="component" value="Chromosome 7"/>
</dbReference>
<dbReference type="AlphaFoldDB" id="A0AA35ZM11"/>
<dbReference type="Pfam" id="PF06830">
    <property type="entry name" value="Root_cap"/>
    <property type="match status" value="1"/>
</dbReference>
<sequence length="432" mass="47902">MLNVDLCYPIVIPTDPILFCNRVPIGDRAGDGFSFHIRGWEQNYQNPSQTRAIAKNTKFIVQNHNFQSVLITKSALECAVEGAPQKRCILSPLVALLRVVYFWWFSANVVFFLIQGLVVKAYTFNYCGPWSRCPGKYIECPSECPESHSYIPRARVCRIDCEDPKCQSICVRKYTPDCGGPGSACGDPRFIGGDNIVFYFHGKVNEHFSLVSDSNLQINGRFIGHQPTGRSRPFTWIQALGLLYNSHSFSLEAIKSATWDGGIDHLKFSYDGEDVSLALGGFSSWKSSEGEIEVERTSAVNSVIVTIPGVVEILANVVPVTAEDDRIHGYKVPSDDCFAHLEVQFKFSRLSDGVEGVLGRTYQLDFKNPAKPGVALAVVGGEDKYRTTSLLSSDCAECIYNSKNEKQMIKEHGTLDCSTKGLFRGNGIVCKK</sequence>
<keyword evidence="2" id="KW-1185">Reference proteome</keyword>
<dbReference type="EMBL" id="OX465083">
    <property type="protein sequence ID" value="CAI9295154.1"/>
    <property type="molecule type" value="Genomic_DNA"/>
</dbReference>
<evidence type="ECO:0000313" key="2">
    <source>
        <dbReference type="Proteomes" id="UP001177003"/>
    </source>
</evidence>
<dbReference type="InterPro" id="IPR009646">
    <property type="entry name" value="Root_cap"/>
</dbReference>
<organism evidence="1 2">
    <name type="scientific">Lactuca saligna</name>
    <name type="common">Willowleaf lettuce</name>
    <dbReference type="NCBI Taxonomy" id="75948"/>
    <lineage>
        <taxon>Eukaryota</taxon>
        <taxon>Viridiplantae</taxon>
        <taxon>Streptophyta</taxon>
        <taxon>Embryophyta</taxon>
        <taxon>Tracheophyta</taxon>
        <taxon>Spermatophyta</taxon>
        <taxon>Magnoliopsida</taxon>
        <taxon>eudicotyledons</taxon>
        <taxon>Gunneridae</taxon>
        <taxon>Pentapetalae</taxon>
        <taxon>asterids</taxon>
        <taxon>campanulids</taxon>
        <taxon>Asterales</taxon>
        <taxon>Asteraceae</taxon>
        <taxon>Cichorioideae</taxon>
        <taxon>Cichorieae</taxon>
        <taxon>Lactucinae</taxon>
        <taxon>Lactuca</taxon>
    </lineage>
</organism>
<reference evidence="1" key="1">
    <citation type="submission" date="2023-04" db="EMBL/GenBank/DDBJ databases">
        <authorList>
            <person name="Vijverberg K."/>
            <person name="Xiong W."/>
            <person name="Schranz E."/>
        </authorList>
    </citation>
    <scope>NUCLEOTIDE SEQUENCE</scope>
</reference>
<accession>A0AA35ZM11</accession>
<gene>
    <name evidence="1" type="ORF">LSALG_LOCUS34108</name>
</gene>